<accession>A0A1R3XF05</accession>
<evidence type="ECO:0000313" key="2">
    <source>
        <dbReference type="EMBL" id="SIT89869.1"/>
    </source>
</evidence>
<organism evidence="2 3">
    <name type="scientific">Pontibacter indicus</name>
    <dbReference type="NCBI Taxonomy" id="1317125"/>
    <lineage>
        <taxon>Bacteria</taxon>
        <taxon>Pseudomonadati</taxon>
        <taxon>Bacteroidota</taxon>
        <taxon>Cytophagia</taxon>
        <taxon>Cytophagales</taxon>
        <taxon>Hymenobacteraceae</taxon>
        <taxon>Pontibacter</taxon>
    </lineage>
</organism>
<proteinExistence type="predicted"/>
<dbReference type="Proteomes" id="UP000187181">
    <property type="component" value="Unassembled WGS sequence"/>
</dbReference>
<reference evidence="3" key="1">
    <citation type="submission" date="2017-01" db="EMBL/GenBank/DDBJ databases">
        <authorList>
            <person name="Varghese N."/>
            <person name="Submissions S."/>
        </authorList>
    </citation>
    <scope>NUCLEOTIDE SEQUENCE [LARGE SCALE GENOMIC DNA]</scope>
    <source>
        <strain evidence="3">LP100</strain>
    </source>
</reference>
<name>A0A1R3XF05_9BACT</name>
<dbReference type="InterPro" id="IPR035093">
    <property type="entry name" value="RelE/ParE_toxin_dom_sf"/>
</dbReference>
<dbReference type="Gene3D" id="3.30.2310.20">
    <property type="entry name" value="RelE-like"/>
    <property type="match status" value="1"/>
</dbReference>
<evidence type="ECO:0000313" key="3">
    <source>
        <dbReference type="Proteomes" id="UP000187181"/>
    </source>
</evidence>
<gene>
    <name evidence="2" type="ORF">SAMN05444128_2148</name>
</gene>
<keyword evidence="1" id="KW-1277">Toxin-antitoxin system</keyword>
<dbReference type="STRING" id="1317125.SAMN05444128_2148"/>
<evidence type="ECO:0000256" key="1">
    <source>
        <dbReference type="ARBA" id="ARBA00022649"/>
    </source>
</evidence>
<dbReference type="InterPro" id="IPR007712">
    <property type="entry name" value="RelE/ParE_toxin"/>
</dbReference>
<dbReference type="RefSeq" id="WP_076668736.1">
    <property type="nucleotide sequence ID" value="NZ_FTPP01000002.1"/>
</dbReference>
<keyword evidence="3" id="KW-1185">Reference proteome</keyword>
<dbReference type="AlphaFoldDB" id="A0A1R3XF05"/>
<dbReference type="OrthoDB" id="5574284at2"/>
<dbReference type="EMBL" id="FTPP01000002">
    <property type="protein sequence ID" value="SIT89869.1"/>
    <property type="molecule type" value="Genomic_DNA"/>
</dbReference>
<sequence length="98" mass="11845">MAQIVWNKRASKHLDELQRYLQNEFGEKTAQTFTYRIFKFLELLSKYPQIGTLENPEKDIRGFLLHRHTTILYKQQKDTIYILALFDNRQRPDKKRTG</sequence>
<protein>
    <submittedName>
        <fullName evidence="2">Plasmid stabilization system protein ParE</fullName>
    </submittedName>
</protein>
<dbReference type="Pfam" id="PF05016">
    <property type="entry name" value="ParE_toxin"/>
    <property type="match status" value="1"/>
</dbReference>